<name>A0A4Y2AMN1_ARAVE</name>
<dbReference type="Proteomes" id="UP000499080">
    <property type="component" value="Unassembled WGS sequence"/>
</dbReference>
<keyword evidence="2" id="KW-1185">Reference proteome</keyword>
<dbReference type="OrthoDB" id="7650824at2759"/>
<evidence type="ECO:0000313" key="2">
    <source>
        <dbReference type="Proteomes" id="UP000499080"/>
    </source>
</evidence>
<protein>
    <submittedName>
        <fullName evidence="1">Uncharacterized protein</fullName>
    </submittedName>
</protein>
<reference evidence="1 2" key="1">
    <citation type="journal article" date="2019" name="Sci. Rep.">
        <title>Orb-weaving spider Araneus ventricosus genome elucidates the spidroin gene catalogue.</title>
        <authorList>
            <person name="Kono N."/>
            <person name="Nakamura H."/>
            <person name="Ohtoshi R."/>
            <person name="Moran D.A.P."/>
            <person name="Shinohara A."/>
            <person name="Yoshida Y."/>
            <person name="Fujiwara M."/>
            <person name="Mori M."/>
            <person name="Tomita M."/>
            <person name="Arakawa K."/>
        </authorList>
    </citation>
    <scope>NUCLEOTIDE SEQUENCE [LARGE SCALE GENOMIC DNA]</scope>
</reference>
<organism evidence="1 2">
    <name type="scientific">Araneus ventricosus</name>
    <name type="common">Orbweaver spider</name>
    <name type="synonym">Epeira ventricosa</name>
    <dbReference type="NCBI Taxonomy" id="182803"/>
    <lineage>
        <taxon>Eukaryota</taxon>
        <taxon>Metazoa</taxon>
        <taxon>Ecdysozoa</taxon>
        <taxon>Arthropoda</taxon>
        <taxon>Chelicerata</taxon>
        <taxon>Arachnida</taxon>
        <taxon>Araneae</taxon>
        <taxon>Araneomorphae</taxon>
        <taxon>Entelegynae</taxon>
        <taxon>Araneoidea</taxon>
        <taxon>Araneidae</taxon>
        <taxon>Araneus</taxon>
    </lineage>
</organism>
<sequence>MQDELKSSFPEEQGERFHQDVRDIERRYQGRWYVNMLAYYCWILMRETEDAMECDRYGVADRTVTSFANAVLQDIGIVHEGEASHVVDRNKIRRQREKL</sequence>
<accession>A0A4Y2AMN1</accession>
<dbReference type="EMBL" id="BGPR01000021">
    <property type="protein sequence ID" value="GBL80254.1"/>
    <property type="molecule type" value="Genomic_DNA"/>
</dbReference>
<evidence type="ECO:0000313" key="1">
    <source>
        <dbReference type="EMBL" id="GBL80254.1"/>
    </source>
</evidence>
<comment type="caution">
    <text evidence="1">The sequence shown here is derived from an EMBL/GenBank/DDBJ whole genome shotgun (WGS) entry which is preliminary data.</text>
</comment>
<proteinExistence type="predicted"/>
<dbReference type="AlphaFoldDB" id="A0A4Y2AMN1"/>
<gene>
    <name evidence="1" type="ORF">AVEN_92190_1</name>
</gene>